<dbReference type="Gene3D" id="2.30.30.210">
    <property type="entry name" value="Ribonuclease P/MRP, subunit p29"/>
    <property type="match status" value="1"/>
</dbReference>
<dbReference type="EMBL" id="VJMJ01000102">
    <property type="protein sequence ID" value="KAF0734979.1"/>
    <property type="molecule type" value="Genomic_DNA"/>
</dbReference>
<evidence type="ECO:0000256" key="1">
    <source>
        <dbReference type="ARBA" id="ARBA00004123"/>
    </source>
</evidence>
<dbReference type="AlphaFoldDB" id="A0A6G0X4V3"/>
<evidence type="ECO:0000313" key="5">
    <source>
        <dbReference type="Proteomes" id="UP000481153"/>
    </source>
</evidence>
<comment type="similarity">
    <text evidence="2">Belongs to the eukaryotic/archaeal RNase P protein component 1 family.</text>
</comment>
<comment type="caution">
    <text evidence="4">The sequence shown here is derived from an EMBL/GenBank/DDBJ whole genome shotgun (WGS) entry which is preliminary data.</text>
</comment>
<dbReference type="SUPFAM" id="SSF101744">
    <property type="entry name" value="Rof/RNase P subunit-like"/>
    <property type="match status" value="1"/>
</dbReference>
<organism evidence="4 5">
    <name type="scientific">Aphanomyces euteiches</name>
    <dbReference type="NCBI Taxonomy" id="100861"/>
    <lineage>
        <taxon>Eukaryota</taxon>
        <taxon>Sar</taxon>
        <taxon>Stramenopiles</taxon>
        <taxon>Oomycota</taxon>
        <taxon>Saprolegniomycetes</taxon>
        <taxon>Saprolegniales</taxon>
        <taxon>Verrucalvaceae</taxon>
        <taxon>Aphanomyces</taxon>
    </lineage>
</organism>
<dbReference type="GO" id="GO:0001682">
    <property type="term" value="P:tRNA 5'-leader removal"/>
    <property type="evidence" value="ECO:0007669"/>
    <property type="project" value="InterPro"/>
</dbReference>
<dbReference type="GO" id="GO:0006364">
    <property type="term" value="P:rRNA processing"/>
    <property type="evidence" value="ECO:0007669"/>
    <property type="project" value="TreeGrafter"/>
</dbReference>
<proteinExistence type="inferred from homology"/>
<dbReference type="Proteomes" id="UP000481153">
    <property type="component" value="Unassembled WGS sequence"/>
</dbReference>
<feature type="region of interest" description="Disordered" evidence="3">
    <location>
        <begin position="20"/>
        <end position="66"/>
    </location>
</feature>
<dbReference type="InterPro" id="IPR016848">
    <property type="entry name" value="RNase_P/MRP_Rpp29-subunit"/>
</dbReference>
<dbReference type="GO" id="GO:0030677">
    <property type="term" value="C:ribonuclease P complex"/>
    <property type="evidence" value="ECO:0007669"/>
    <property type="project" value="InterPro"/>
</dbReference>
<dbReference type="PANTHER" id="PTHR13348">
    <property type="entry name" value="RIBONUCLEASE P SUBUNIT P29"/>
    <property type="match status" value="1"/>
</dbReference>
<sequence>MDKRKQLLDSLDAAFASKKPKISHATNIVSKKAGPNEPKPAEKPSNKKSQVVQKNERKLEKPNPLYSRVPDECHVISAQLSSQDKLRPPLAVLEEQLEALALIKHRKVNDDSLVAKVKSKILQLENPHKAKPAHQSSSHNRLEFPHRMSMKTRRNQGFHSPAMTIDYADAEELHRIWIEYMTDLINTITQSSTTFTVCGPKLLKADYRGCHLRVVRSSNPCLLGSSGIVIEEQANTFHVVNVQGAIQNFPKAGSIFSFELGTETYRFRGDDFRSRRY</sequence>
<protein>
    <submittedName>
        <fullName evidence="4">Uncharacterized protein</fullName>
    </submittedName>
</protein>
<keyword evidence="5" id="KW-1185">Reference proteome</keyword>
<dbReference type="Pfam" id="PF01868">
    <property type="entry name" value="RNase_P-MRP_p29"/>
    <property type="match status" value="1"/>
</dbReference>
<dbReference type="GO" id="GO:0033204">
    <property type="term" value="F:ribonuclease P RNA binding"/>
    <property type="evidence" value="ECO:0007669"/>
    <property type="project" value="InterPro"/>
</dbReference>
<dbReference type="PANTHER" id="PTHR13348:SF0">
    <property type="entry name" value="RIBONUCLEASE P PROTEIN SUBUNIT P29"/>
    <property type="match status" value="1"/>
</dbReference>
<accession>A0A6G0X4V3</accession>
<dbReference type="GO" id="GO:0000172">
    <property type="term" value="C:ribonuclease MRP complex"/>
    <property type="evidence" value="ECO:0007669"/>
    <property type="project" value="InterPro"/>
</dbReference>
<name>A0A6G0X4V3_9STRA</name>
<dbReference type="InterPro" id="IPR023534">
    <property type="entry name" value="Rof/RNase_P-like"/>
</dbReference>
<dbReference type="GO" id="GO:0005634">
    <property type="term" value="C:nucleus"/>
    <property type="evidence" value="ECO:0007669"/>
    <property type="project" value="UniProtKB-SubCell"/>
</dbReference>
<reference evidence="4 5" key="1">
    <citation type="submission" date="2019-07" db="EMBL/GenBank/DDBJ databases">
        <title>Genomics analysis of Aphanomyces spp. identifies a new class of oomycete effector associated with host adaptation.</title>
        <authorList>
            <person name="Gaulin E."/>
        </authorList>
    </citation>
    <scope>NUCLEOTIDE SEQUENCE [LARGE SCALE GENOMIC DNA]</scope>
    <source>
        <strain evidence="4 5">ATCC 201684</strain>
    </source>
</reference>
<gene>
    <name evidence="4" type="ORF">Ae201684_008452</name>
</gene>
<evidence type="ECO:0000256" key="2">
    <source>
        <dbReference type="ARBA" id="ARBA00006181"/>
    </source>
</evidence>
<dbReference type="InterPro" id="IPR036980">
    <property type="entry name" value="RNase_P/MRP_Rpp29_sf"/>
</dbReference>
<evidence type="ECO:0000313" key="4">
    <source>
        <dbReference type="EMBL" id="KAF0734979.1"/>
    </source>
</evidence>
<dbReference type="InterPro" id="IPR002730">
    <property type="entry name" value="Rpp29/RNP1"/>
</dbReference>
<dbReference type="SMART" id="SM00538">
    <property type="entry name" value="POP4"/>
    <property type="match status" value="1"/>
</dbReference>
<dbReference type="VEuPathDB" id="FungiDB:AeMF1_000093"/>
<evidence type="ECO:0000256" key="3">
    <source>
        <dbReference type="SAM" id="MobiDB-lite"/>
    </source>
</evidence>
<comment type="subcellular location">
    <subcellularLocation>
        <location evidence="1">Nucleus</location>
    </subcellularLocation>
</comment>